<evidence type="ECO:0000256" key="3">
    <source>
        <dbReference type="ARBA" id="ARBA00023274"/>
    </source>
</evidence>
<evidence type="ECO:0000256" key="2">
    <source>
        <dbReference type="ARBA" id="ARBA00022980"/>
    </source>
</evidence>
<dbReference type="Proteomes" id="UP000007431">
    <property type="component" value="Unassembled WGS sequence"/>
</dbReference>
<evidence type="ECO:0000256" key="5">
    <source>
        <dbReference type="SAM" id="MobiDB-lite"/>
    </source>
</evidence>
<dbReference type="Pfam" id="PF00312">
    <property type="entry name" value="Ribosomal_S15"/>
    <property type="match status" value="1"/>
</dbReference>
<dbReference type="GO" id="GO:0005737">
    <property type="term" value="C:cytoplasm"/>
    <property type="evidence" value="ECO:0007669"/>
    <property type="project" value="UniProtKB-ARBA"/>
</dbReference>
<evidence type="ECO:0000313" key="6">
    <source>
        <dbReference type="EMBL" id="EFJ03442.1"/>
    </source>
</evidence>
<dbReference type="InterPro" id="IPR005290">
    <property type="entry name" value="Ribosomal_uS15_bac-type"/>
</dbReference>
<feature type="compositionally biased region" description="Low complexity" evidence="5">
    <location>
        <begin position="1"/>
        <end position="26"/>
    </location>
</feature>
<dbReference type="HOGENOM" id="CLU_063745_0_0_1"/>
<keyword evidence="3 4" id="KW-0687">Ribonucleoprotein</keyword>
<organism evidence="7">
    <name type="scientific">Schizophyllum commune (strain H4-8 / FGSC 9210)</name>
    <name type="common">Split gill fungus</name>
    <dbReference type="NCBI Taxonomy" id="578458"/>
    <lineage>
        <taxon>Eukaryota</taxon>
        <taxon>Fungi</taxon>
        <taxon>Dikarya</taxon>
        <taxon>Basidiomycota</taxon>
        <taxon>Agaricomycotina</taxon>
        <taxon>Agaricomycetes</taxon>
        <taxon>Agaricomycetidae</taxon>
        <taxon>Agaricales</taxon>
        <taxon>Schizophyllaceae</taxon>
        <taxon>Schizophyllum</taxon>
    </lineage>
</organism>
<dbReference type="STRING" id="578458.D8PM27"/>
<sequence length="268" mass="30610">MLRALSASRPPAPTAARAFSTSASAAGGHRVRKTHNALKEQRWVREQARRPNPVLGTRPGEEWKWDKCDLAKILVLEKDFASIPVTEARHKEQLPVGEVEMPQQFAYGVHNEEKKVLFRYLPYLSATTEVLVRGLPYFLIQSLTEPTAAELQKSQNFAKLIDLRNTNAAGLAYENRKRIIATFSDPSKPDDPGRTEVQVAILTYRIRKLYEHLTGFKRDVGNRLPLRKLVHQRAKLLRYLKRVDRARWNILLERCGLEPDAVEGELIV</sequence>
<name>D8PM27_SCHCM</name>
<reference evidence="6 7" key="1">
    <citation type="journal article" date="2010" name="Nat. Biotechnol.">
        <title>Genome sequence of the model mushroom Schizophyllum commune.</title>
        <authorList>
            <person name="Ohm R.A."/>
            <person name="de Jong J.F."/>
            <person name="Lugones L.G."/>
            <person name="Aerts A."/>
            <person name="Kothe E."/>
            <person name="Stajich J.E."/>
            <person name="de Vries R.P."/>
            <person name="Record E."/>
            <person name="Levasseur A."/>
            <person name="Baker S.E."/>
            <person name="Bartholomew K.A."/>
            <person name="Coutinho P.M."/>
            <person name="Erdmann S."/>
            <person name="Fowler T.J."/>
            <person name="Gathman A.C."/>
            <person name="Lombard V."/>
            <person name="Henrissat B."/>
            <person name="Knabe N."/>
            <person name="Kuees U."/>
            <person name="Lilly W.W."/>
            <person name="Lindquist E."/>
            <person name="Lucas S."/>
            <person name="Magnuson J.K."/>
            <person name="Piumi F."/>
            <person name="Raudaskoski M."/>
            <person name="Salamov A."/>
            <person name="Schmutz J."/>
            <person name="Schwarze F.W.M.R."/>
            <person name="vanKuyk P.A."/>
            <person name="Horton J.S."/>
            <person name="Grigoriev I.V."/>
            <person name="Woesten H.A.B."/>
        </authorList>
    </citation>
    <scope>NUCLEOTIDE SEQUENCE [LARGE SCALE GENOMIC DNA]</scope>
    <source>
        <strain evidence="7">H4-8 / FGSC 9210</strain>
    </source>
</reference>
<dbReference type="GO" id="GO:0005840">
    <property type="term" value="C:ribosome"/>
    <property type="evidence" value="ECO:0007669"/>
    <property type="project" value="UniProtKB-KW"/>
</dbReference>
<dbReference type="InterPro" id="IPR000589">
    <property type="entry name" value="Ribosomal_uS15"/>
</dbReference>
<accession>D8PM27</accession>
<dbReference type="GO" id="GO:0006412">
    <property type="term" value="P:translation"/>
    <property type="evidence" value="ECO:0007669"/>
    <property type="project" value="InterPro"/>
</dbReference>
<proteinExistence type="inferred from homology"/>
<dbReference type="EMBL" id="GL377302">
    <property type="protein sequence ID" value="EFJ03442.1"/>
    <property type="molecule type" value="Genomic_DNA"/>
</dbReference>
<dbReference type="SMART" id="SM01387">
    <property type="entry name" value="Ribosomal_S15"/>
    <property type="match status" value="1"/>
</dbReference>
<dbReference type="SUPFAM" id="SSF47060">
    <property type="entry name" value="S15/NS1 RNA-binding domain"/>
    <property type="match status" value="1"/>
</dbReference>
<dbReference type="InterPro" id="IPR009068">
    <property type="entry name" value="uS15_NS1_RNA-bd_sf"/>
</dbReference>
<protein>
    <recommendedName>
        <fullName evidence="8">Ribosomal protein S15</fullName>
    </recommendedName>
</protein>
<keyword evidence="2 4" id="KW-0689">Ribosomal protein</keyword>
<gene>
    <name evidence="6" type="ORF">SCHCODRAFT_46861</name>
</gene>
<feature type="region of interest" description="Disordered" evidence="5">
    <location>
        <begin position="1"/>
        <end position="32"/>
    </location>
</feature>
<dbReference type="VEuPathDB" id="FungiDB:SCHCODRAFT_02613626"/>
<dbReference type="InParanoid" id="D8PM27"/>
<comment type="similarity">
    <text evidence="1 4">Belongs to the universal ribosomal protein uS15 family.</text>
</comment>
<evidence type="ECO:0008006" key="8">
    <source>
        <dbReference type="Google" id="ProtNLM"/>
    </source>
</evidence>
<dbReference type="PANTHER" id="PTHR23321">
    <property type="entry name" value="RIBOSOMAL PROTEIN S15, BACTERIAL AND ORGANELLAR"/>
    <property type="match status" value="1"/>
</dbReference>
<dbReference type="PANTHER" id="PTHR23321:SF26">
    <property type="entry name" value="SMALL RIBOSOMAL SUBUNIT PROTEIN US15M"/>
    <property type="match status" value="1"/>
</dbReference>
<evidence type="ECO:0000256" key="1">
    <source>
        <dbReference type="ARBA" id="ARBA00008434"/>
    </source>
</evidence>
<dbReference type="PROSITE" id="PS00362">
    <property type="entry name" value="RIBOSOMAL_S15"/>
    <property type="match status" value="1"/>
</dbReference>
<dbReference type="eggNOG" id="KOG2815">
    <property type="taxonomic scope" value="Eukaryota"/>
</dbReference>
<dbReference type="CDD" id="cd00353">
    <property type="entry name" value="Ribosomal_S15p_S13e"/>
    <property type="match status" value="1"/>
</dbReference>
<dbReference type="Gene3D" id="1.10.287.10">
    <property type="entry name" value="S15/NS1, RNA-binding"/>
    <property type="match status" value="1"/>
</dbReference>
<keyword evidence="7" id="KW-1185">Reference proteome</keyword>
<dbReference type="HAMAP" id="MF_01343_B">
    <property type="entry name" value="Ribosomal_uS15_B"/>
    <property type="match status" value="1"/>
</dbReference>
<dbReference type="GO" id="GO:1990904">
    <property type="term" value="C:ribonucleoprotein complex"/>
    <property type="evidence" value="ECO:0007669"/>
    <property type="project" value="UniProtKB-KW"/>
</dbReference>
<dbReference type="AlphaFoldDB" id="D8PM27"/>
<evidence type="ECO:0000313" key="7">
    <source>
        <dbReference type="Proteomes" id="UP000007431"/>
    </source>
</evidence>
<dbReference type="GO" id="GO:0003735">
    <property type="term" value="F:structural constituent of ribosome"/>
    <property type="evidence" value="ECO:0007669"/>
    <property type="project" value="InterPro"/>
</dbReference>
<evidence type="ECO:0000256" key="4">
    <source>
        <dbReference type="RuleBase" id="RU003919"/>
    </source>
</evidence>
<dbReference type="OMA" id="ITHAPGI"/>